<accession>A0ABQ7MQ24</accession>
<evidence type="ECO:0000313" key="4">
    <source>
        <dbReference type="Proteomes" id="UP000823674"/>
    </source>
</evidence>
<dbReference type="Pfam" id="PF08387">
    <property type="entry name" value="FBD"/>
    <property type="match status" value="2"/>
</dbReference>
<dbReference type="SUPFAM" id="SSF81383">
    <property type="entry name" value="F-box domain"/>
    <property type="match status" value="2"/>
</dbReference>
<feature type="domain" description="F-box" evidence="1">
    <location>
        <begin position="624"/>
        <end position="663"/>
    </location>
</feature>
<dbReference type="PANTHER" id="PTHR31900">
    <property type="entry name" value="F-BOX/RNI SUPERFAMILY PROTEIN-RELATED"/>
    <property type="match status" value="1"/>
</dbReference>
<dbReference type="PANTHER" id="PTHR31900:SF34">
    <property type="entry name" value="EMB|CAB62440.1-RELATED"/>
    <property type="match status" value="1"/>
</dbReference>
<proteinExistence type="predicted"/>
<reference evidence="3 4" key="1">
    <citation type="submission" date="2021-03" db="EMBL/GenBank/DDBJ databases">
        <authorList>
            <person name="King G.J."/>
            <person name="Bancroft I."/>
            <person name="Baten A."/>
            <person name="Bloomfield J."/>
            <person name="Borpatragohain P."/>
            <person name="He Z."/>
            <person name="Irish N."/>
            <person name="Irwin J."/>
            <person name="Liu K."/>
            <person name="Mauleon R.P."/>
            <person name="Moore J."/>
            <person name="Morris R."/>
            <person name="Ostergaard L."/>
            <person name="Wang B."/>
            <person name="Wells R."/>
        </authorList>
    </citation>
    <scope>NUCLEOTIDE SEQUENCE [LARGE SCALE GENOMIC DNA]</scope>
    <source>
        <strain evidence="3">R-o-18</strain>
        <tissue evidence="3">Leaf</tissue>
    </source>
</reference>
<evidence type="ECO:0008006" key="5">
    <source>
        <dbReference type="Google" id="ProtNLM"/>
    </source>
</evidence>
<dbReference type="InterPro" id="IPR055411">
    <property type="entry name" value="LRR_FXL15/At3g58940/PEG3-like"/>
</dbReference>
<gene>
    <name evidence="3" type="primary">A04g502690.1_BraROA</name>
    <name evidence="3" type="ORF">IGI04_014910</name>
</gene>
<protein>
    <recommendedName>
        <fullName evidence="5">FBD domain-containing protein</fullName>
    </recommendedName>
</protein>
<dbReference type="SUPFAM" id="SSF52058">
    <property type="entry name" value="L domain-like"/>
    <property type="match status" value="1"/>
</dbReference>
<name>A0ABQ7MQ24_BRACM</name>
<evidence type="ECO:0000259" key="1">
    <source>
        <dbReference type="SMART" id="SM00256"/>
    </source>
</evidence>
<dbReference type="InterPro" id="IPR050232">
    <property type="entry name" value="FBL13/AtMIF1-like"/>
</dbReference>
<dbReference type="SMART" id="SM00256">
    <property type="entry name" value="FBOX"/>
    <property type="match status" value="2"/>
</dbReference>
<evidence type="ECO:0000313" key="3">
    <source>
        <dbReference type="EMBL" id="KAG5400303.1"/>
    </source>
</evidence>
<dbReference type="Pfam" id="PF07723">
    <property type="entry name" value="LRR_2"/>
    <property type="match status" value="1"/>
</dbReference>
<dbReference type="InterPro" id="IPR001810">
    <property type="entry name" value="F-box_dom"/>
</dbReference>
<organism evidence="3 4">
    <name type="scientific">Brassica rapa subsp. trilocularis</name>
    <dbReference type="NCBI Taxonomy" id="1813537"/>
    <lineage>
        <taxon>Eukaryota</taxon>
        <taxon>Viridiplantae</taxon>
        <taxon>Streptophyta</taxon>
        <taxon>Embryophyta</taxon>
        <taxon>Tracheophyta</taxon>
        <taxon>Spermatophyta</taxon>
        <taxon>Magnoliopsida</taxon>
        <taxon>eudicotyledons</taxon>
        <taxon>Gunneridae</taxon>
        <taxon>Pentapetalae</taxon>
        <taxon>rosids</taxon>
        <taxon>malvids</taxon>
        <taxon>Brassicales</taxon>
        <taxon>Brassicaceae</taxon>
        <taxon>Brassiceae</taxon>
        <taxon>Brassica</taxon>
    </lineage>
</organism>
<comment type="caution">
    <text evidence="3">The sequence shown here is derived from an EMBL/GenBank/DDBJ whole genome shotgun (WGS) entry which is preliminary data.</text>
</comment>
<dbReference type="InterPro" id="IPR006566">
    <property type="entry name" value="FBD"/>
</dbReference>
<dbReference type="Gene3D" id="3.80.10.10">
    <property type="entry name" value="Ribonuclease Inhibitor"/>
    <property type="match status" value="3"/>
</dbReference>
<dbReference type="Proteomes" id="UP000823674">
    <property type="component" value="Chromosome A04"/>
</dbReference>
<sequence>MKSLKTLHLIHAFYTNDESICNLLSGCPRLEELVVERSYEHSVKFFTIKVPSLQRLRIYDDNDEDKFVGYVIDTPSLKYLEIGYLGCPQFSLNAPGLVVAYIGRVSNVISESLVSVRCLVLNVSTSMTIYPPTGCIFYQLVYLQIYMHESGWYDLLTWMLKHSPKLQVLKLVGLDKLKRRRRTRKKLDGVLKASNTCHLVFNVMAEEMNIGQLDENLILKILSLVPIKTAVSTSVLSKEWQSRWKSVPKLKFNSEDYQSEHQTFSETVYKSLLSYEPEVLDSFHLSFGSDKADAVDVVHWIKTAFALHLRTLVLEFLIYPYEVDEFIFTSSLCTCDTLVTLKLGSLILVDIPAPGSMKSLKTLHLIHAFYTNDESICNLLSGCPRLEELVVERSCEHSVKFFTIKVPSLQRLRIYDDNDEDEFVGYVIDTPSLKYLEIGYLGCPQFSLNAPGLVAAYIGRVSNVISESLVSVRRLVLNVSTSMIYTHDPGWYDLLTWMLEHSPKLQVLKLVGKYRINPDYHVLGWEWNKPKSVPECLLSHLETFVWRRYDWKGEKEEEVATYLLKNARGLKNATFSTGPIEPGQLDKLKQRRRTRKKLDGVLKASNTCHLVFNVMAEEMNIGQLDENLILKILSLVPIKTVVSTSVLSKEWQSRWKSVPKLKFNSEDYQSEHQTFSETVYKSLLSYEPEVLDSFHLSFGSDKADAVDVVHWIKTVFSLHLRTLVLEFLIHPYEVDEFIFTSSLCTCDTLVTLKLGSLILVDIPAPGSMKSLKTLHLIHAFYTNDESICNLLSGCPRLEELVVERSYEHSVKFFSIKVPSLQRLRIYDDNDEDEFVGYVIDSPSLKYLEIEYLGCPQFSLNAPGLVAAYIDRVSNVISESLVSVRRLVLNVSTSMTIYPPTGCIFYQLVYLQIYTHEPGWYDLLTWMLEHSPKLQVLKLVGKYRINPDYHVLGWEWNKPKSVPECLLSHLETFVW</sequence>
<feature type="non-terminal residue" evidence="3">
    <location>
        <position position="974"/>
    </location>
</feature>
<feature type="domain" description="FBD" evidence="2">
    <location>
        <begin position="134"/>
        <end position="202"/>
    </location>
</feature>
<dbReference type="Pfam" id="PF00646">
    <property type="entry name" value="F-box"/>
    <property type="match status" value="2"/>
</dbReference>
<dbReference type="SMART" id="SM00579">
    <property type="entry name" value="FBD"/>
    <property type="match status" value="2"/>
</dbReference>
<dbReference type="InterPro" id="IPR036047">
    <property type="entry name" value="F-box-like_dom_sf"/>
</dbReference>
<feature type="domain" description="FBD" evidence="2">
    <location>
        <begin position="535"/>
        <end position="613"/>
    </location>
</feature>
<dbReference type="InterPro" id="IPR032675">
    <property type="entry name" value="LRR_dom_sf"/>
</dbReference>
<dbReference type="EMBL" id="JADBGQ010000004">
    <property type="protein sequence ID" value="KAG5400303.1"/>
    <property type="molecule type" value="Genomic_DNA"/>
</dbReference>
<dbReference type="InterPro" id="IPR013101">
    <property type="entry name" value="LRR_PRU1-like"/>
</dbReference>
<keyword evidence="4" id="KW-1185">Reference proteome</keyword>
<dbReference type="Pfam" id="PF24758">
    <property type="entry name" value="LRR_At5g56370"/>
    <property type="match status" value="2"/>
</dbReference>
<feature type="domain" description="F-box" evidence="1">
    <location>
        <begin position="213"/>
        <end position="252"/>
    </location>
</feature>
<evidence type="ECO:0000259" key="2">
    <source>
        <dbReference type="SMART" id="SM00579"/>
    </source>
</evidence>